<proteinExistence type="predicted"/>
<comment type="caution">
    <text evidence="1">The sequence shown here is derived from an EMBL/GenBank/DDBJ whole genome shotgun (WGS) entry which is preliminary data.</text>
</comment>
<dbReference type="AlphaFoldDB" id="A0A392PJU6"/>
<keyword evidence="2" id="KW-1185">Reference proteome</keyword>
<reference evidence="1 2" key="1">
    <citation type="journal article" date="2018" name="Front. Plant Sci.">
        <title>Red Clover (Trifolium pratense) and Zigzag Clover (T. medium) - A Picture of Genomic Similarities and Differences.</title>
        <authorList>
            <person name="Dluhosova J."/>
            <person name="Istvanek J."/>
            <person name="Nedelnik J."/>
            <person name="Repkova J."/>
        </authorList>
    </citation>
    <scope>NUCLEOTIDE SEQUENCE [LARGE SCALE GENOMIC DNA]</scope>
    <source>
        <strain evidence="2">cv. 10/8</strain>
        <tissue evidence="1">Leaf</tissue>
    </source>
</reference>
<accession>A0A392PJU6</accession>
<evidence type="ECO:0000313" key="1">
    <source>
        <dbReference type="EMBL" id="MCI11185.1"/>
    </source>
</evidence>
<organism evidence="1 2">
    <name type="scientific">Trifolium medium</name>
    <dbReference type="NCBI Taxonomy" id="97028"/>
    <lineage>
        <taxon>Eukaryota</taxon>
        <taxon>Viridiplantae</taxon>
        <taxon>Streptophyta</taxon>
        <taxon>Embryophyta</taxon>
        <taxon>Tracheophyta</taxon>
        <taxon>Spermatophyta</taxon>
        <taxon>Magnoliopsida</taxon>
        <taxon>eudicotyledons</taxon>
        <taxon>Gunneridae</taxon>
        <taxon>Pentapetalae</taxon>
        <taxon>rosids</taxon>
        <taxon>fabids</taxon>
        <taxon>Fabales</taxon>
        <taxon>Fabaceae</taxon>
        <taxon>Papilionoideae</taxon>
        <taxon>50 kb inversion clade</taxon>
        <taxon>NPAAA clade</taxon>
        <taxon>Hologalegina</taxon>
        <taxon>IRL clade</taxon>
        <taxon>Trifolieae</taxon>
        <taxon>Trifolium</taxon>
    </lineage>
</organism>
<dbReference type="Proteomes" id="UP000265520">
    <property type="component" value="Unassembled WGS sequence"/>
</dbReference>
<dbReference type="EMBL" id="LXQA010079181">
    <property type="protein sequence ID" value="MCI11185.1"/>
    <property type="molecule type" value="Genomic_DNA"/>
</dbReference>
<feature type="non-terminal residue" evidence="1">
    <location>
        <position position="1"/>
    </location>
</feature>
<name>A0A392PJU6_9FABA</name>
<protein>
    <submittedName>
        <fullName evidence="1">Uncharacterized protein</fullName>
    </submittedName>
</protein>
<evidence type="ECO:0000313" key="2">
    <source>
        <dbReference type="Proteomes" id="UP000265520"/>
    </source>
</evidence>
<sequence length="58" mass="6774">FTSLNRLKQGLSRCMHYPETKNVSPGLYEPVHAMLEPVHNSQDVFYENLGKRMHQCKL</sequence>